<feature type="compositionally biased region" description="Low complexity" evidence="1">
    <location>
        <begin position="354"/>
        <end position="392"/>
    </location>
</feature>
<organism evidence="3 4">
    <name type="scientific">Paractinoplanes globisporus</name>
    <dbReference type="NCBI Taxonomy" id="113565"/>
    <lineage>
        <taxon>Bacteria</taxon>
        <taxon>Bacillati</taxon>
        <taxon>Actinomycetota</taxon>
        <taxon>Actinomycetes</taxon>
        <taxon>Micromonosporales</taxon>
        <taxon>Micromonosporaceae</taxon>
        <taxon>Paractinoplanes</taxon>
    </lineage>
</organism>
<feature type="chain" id="PRO_5047463646" description="GH16 domain-containing protein" evidence="2">
    <location>
        <begin position="30"/>
        <end position="400"/>
    </location>
</feature>
<accession>A0ABW6WWU1</accession>
<evidence type="ECO:0000256" key="2">
    <source>
        <dbReference type="SAM" id="SignalP"/>
    </source>
</evidence>
<feature type="region of interest" description="Disordered" evidence="1">
    <location>
        <begin position="93"/>
        <end position="118"/>
    </location>
</feature>
<evidence type="ECO:0000313" key="3">
    <source>
        <dbReference type="EMBL" id="MFF5296762.1"/>
    </source>
</evidence>
<protein>
    <recommendedName>
        <fullName evidence="5">GH16 domain-containing protein</fullName>
    </recommendedName>
</protein>
<reference evidence="3 4" key="1">
    <citation type="submission" date="2024-10" db="EMBL/GenBank/DDBJ databases">
        <title>The Natural Products Discovery Center: Release of the First 8490 Sequenced Strains for Exploring Actinobacteria Biosynthetic Diversity.</title>
        <authorList>
            <person name="Kalkreuter E."/>
            <person name="Kautsar S.A."/>
            <person name="Yang D."/>
            <person name="Bader C.D."/>
            <person name="Teijaro C.N."/>
            <person name="Fluegel L."/>
            <person name="Davis C.M."/>
            <person name="Simpson J.R."/>
            <person name="Lauterbach L."/>
            <person name="Steele A.D."/>
            <person name="Gui C."/>
            <person name="Meng S."/>
            <person name="Li G."/>
            <person name="Viehrig K."/>
            <person name="Ye F."/>
            <person name="Su P."/>
            <person name="Kiefer A.F."/>
            <person name="Nichols A."/>
            <person name="Cepeda A.J."/>
            <person name="Yan W."/>
            <person name="Fan B."/>
            <person name="Jiang Y."/>
            <person name="Adhikari A."/>
            <person name="Zheng C.-J."/>
            <person name="Schuster L."/>
            <person name="Cowan T.M."/>
            <person name="Smanski M.J."/>
            <person name="Chevrette M.G."/>
            <person name="De Carvalho L.P.S."/>
            <person name="Shen B."/>
        </authorList>
    </citation>
    <scope>NUCLEOTIDE SEQUENCE [LARGE SCALE GENOMIC DNA]</scope>
    <source>
        <strain evidence="3 4">NPDC000087</strain>
    </source>
</reference>
<evidence type="ECO:0000256" key="1">
    <source>
        <dbReference type="SAM" id="MobiDB-lite"/>
    </source>
</evidence>
<dbReference type="Proteomes" id="UP001602245">
    <property type="component" value="Unassembled WGS sequence"/>
</dbReference>
<dbReference type="EMBL" id="JBIAZU010000009">
    <property type="protein sequence ID" value="MFF5296762.1"/>
    <property type="molecule type" value="Genomic_DNA"/>
</dbReference>
<name>A0ABW6WWU1_9ACTN</name>
<sequence>MTVNVRNMARWCALTAVAALLAAAGPAASAGAAASAASAMLAGSAEGPAAGSAAGAAAGSAAGAAGAAAGSAAGAAGASAGAAKHTKAASRLPACRGGSASTHAPTTPAGPGSPGACRASGRILESAVQLTRPEETAFTPSGYHHLGANSAGEWSGVSGRISVVDGSIRPGSYDFVAGRFMVKRNMGGGQISWLEAGWAQTGWAGPLRQHIYTFNTNTHTWQFYDQYALQPGDRVWLDLHSDADGVWGAWLWWNNRWNLLTAQRLPIGQTAYVEQYVEVHVDAGRPARIDVPEVTVDNVQLRPPDGGNARYWRDDVPTLTGYAPDQPQQTGGFCLNWVNRYDTWTAGDCGPDADAASRAAAQPTVAPAAPASAQPTSEPATPTEPATPSEQPLLGGLLGQ</sequence>
<dbReference type="PROSITE" id="PS51318">
    <property type="entry name" value="TAT"/>
    <property type="match status" value="1"/>
</dbReference>
<feature type="signal peptide" evidence="2">
    <location>
        <begin position="1"/>
        <end position="29"/>
    </location>
</feature>
<evidence type="ECO:0008006" key="5">
    <source>
        <dbReference type="Google" id="ProtNLM"/>
    </source>
</evidence>
<dbReference type="RefSeq" id="WP_245577412.1">
    <property type="nucleotide sequence ID" value="NZ_JBIAZU010000009.1"/>
</dbReference>
<feature type="region of interest" description="Disordered" evidence="1">
    <location>
        <begin position="354"/>
        <end position="400"/>
    </location>
</feature>
<proteinExistence type="predicted"/>
<gene>
    <name evidence="3" type="ORF">ACFY35_45650</name>
</gene>
<keyword evidence="4" id="KW-1185">Reference proteome</keyword>
<comment type="caution">
    <text evidence="3">The sequence shown here is derived from an EMBL/GenBank/DDBJ whole genome shotgun (WGS) entry which is preliminary data.</text>
</comment>
<evidence type="ECO:0000313" key="4">
    <source>
        <dbReference type="Proteomes" id="UP001602245"/>
    </source>
</evidence>
<feature type="compositionally biased region" description="Low complexity" evidence="1">
    <location>
        <begin position="98"/>
        <end position="116"/>
    </location>
</feature>
<dbReference type="InterPro" id="IPR006311">
    <property type="entry name" value="TAT_signal"/>
</dbReference>
<keyword evidence="2" id="KW-0732">Signal</keyword>